<comment type="caution">
    <text evidence="3">The sequence shown here is derived from an EMBL/GenBank/DDBJ whole genome shotgun (WGS) entry which is preliminary data.</text>
</comment>
<accession>A0A8H5HCK3</accession>
<gene>
    <name evidence="3" type="ORF">D9757_007034</name>
</gene>
<feature type="domain" description="Rhodopsin" evidence="2">
    <location>
        <begin position="18"/>
        <end position="146"/>
    </location>
</feature>
<evidence type="ECO:0000313" key="4">
    <source>
        <dbReference type="Proteomes" id="UP000518752"/>
    </source>
</evidence>
<sequence length="509" mass="55934">MYTSDYPSLGSLHRLMAYWVLTGSLIAIVWLTRISLVCSLIRIIPPSNSLRPMSYIVMVISALTGIAIFIQRILLCHQDHGWQALPHPQCTSEHLAIMATEISLELFCDIITVALFLRAIIVLETETLNCWSLVVGSFFGALLMASGSIAHAVFLIPNTGILEPFTATVQAFSSLIATNFPAFIVFFSLLQHSRIDDLDKAREQEQKFYAQYKTVRLGNPFSFKDIGSPAKLRAFSPTSRRTSSFFSPQHPPDSVRCISPLPSPAPMTAAIKKPLRAVKRFSDAPSIKEPQPDAEEQYLTGFFEEEQQQVDRLRGRLRRPETSNFSNRMSPALCSSVDDDTLRISSFFRDISPSPDSPRIPPSIASTVDTDELSLSAYSILINSPTFGIHSVSFRGPLSSFCLGGNSALSEEITSLASSGSPTGPIARSLIKSPVSSTSAYSTSCYSQADSRGDFESGEVCFPRMPGPTYPMQPSSGNRCRSPFQLPVGILAAMQQKEIARHLSRPTPF</sequence>
<keyword evidence="1" id="KW-1133">Transmembrane helix</keyword>
<name>A0A8H5HCK3_9AGAR</name>
<proteinExistence type="predicted"/>
<feature type="transmembrane region" description="Helical" evidence="1">
    <location>
        <begin position="16"/>
        <end position="41"/>
    </location>
</feature>
<dbReference type="InterPro" id="IPR049326">
    <property type="entry name" value="Rhodopsin_dom_fungi"/>
</dbReference>
<feature type="transmembrane region" description="Helical" evidence="1">
    <location>
        <begin position="133"/>
        <end position="156"/>
    </location>
</feature>
<evidence type="ECO:0000256" key="1">
    <source>
        <dbReference type="SAM" id="Phobius"/>
    </source>
</evidence>
<dbReference type="OrthoDB" id="3070097at2759"/>
<reference evidence="3 4" key="1">
    <citation type="journal article" date="2020" name="ISME J.">
        <title>Uncovering the hidden diversity of litter-decomposition mechanisms in mushroom-forming fungi.</title>
        <authorList>
            <person name="Floudas D."/>
            <person name="Bentzer J."/>
            <person name="Ahren D."/>
            <person name="Johansson T."/>
            <person name="Persson P."/>
            <person name="Tunlid A."/>
        </authorList>
    </citation>
    <scope>NUCLEOTIDE SEQUENCE [LARGE SCALE GENOMIC DNA]</scope>
    <source>
        <strain evidence="3 4">CBS 406.79</strain>
    </source>
</reference>
<feature type="transmembrane region" description="Helical" evidence="1">
    <location>
        <begin position="53"/>
        <end position="75"/>
    </location>
</feature>
<keyword evidence="1" id="KW-0472">Membrane</keyword>
<dbReference type="Pfam" id="PF20684">
    <property type="entry name" value="Fung_rhodopsin"/>
    <property type="match status" value="1"/>
</dbReference>
<dbReference type="EMBL" id="JAACJN010000063">
    <property type="protein sequence ID" value="KAF5380696.1"/>
    <property type="molecule type" value="Genomic_DNA"/>
</dbReference>
<dbReference type="AlphaFoldDB" id="A0A8H5HCK3"/>
<protein>
    <recommendedName>
        <fullName evidence="2">Rhodopsin domain-containing protein</fullName>
    </recommendedName>
</protein>
<evidence type="ECO:0000259" key="2">
    <source>
        <dbReference type="Pfam" id="PF20684"/>
    </source>
</evidence>
<dbReference type="Proteomes" id="UP000518752">
    <property type="component" value="Unassembled WGS sequence"/>
</dbReference>
<evidence type="ECO:0000313" key="3">
    <source>
        <dbReference type="EMBL" id="KAF5380696.1"/>
    </source>
</evidence>
<keyword evidence="4" id="KW-1185">Reference proteome</keyword>
<organism evidence="3 4">
    <name type="scientific">Collybiopsis confluens</name>
    <dbReference type="NCBI Taxonomy" id="2823264"/>
    <lineage>
        <taxon>Eukaryota</taxon>
        <taxon>Fungi</taxon>
        <taxon>Dikarya</taxon>
        <taxon>Basidiomycota</taxon>
        <taxon>Agaricomycotina</taxon>
        <taxon>Agaricomycetes</taxon>
        <taxon>Agaricomycetidae</taxon>
        <taxon>Agaricales</taxon>
        <taxon>Marasmiineae</taxon>
        <taxon>Omphalotaceae</taxon>
        <taxon>Collybiopsis</taxon>
    </lineage>
</organism>
<feature type="transmembrane region" description="Helical" evidence="1">
    <location>
        <begin position="168"/>
        <end position="190"/>
    </location>
</feature>
<keyword evidence="1" id="KW-0812">Transmembrane</keyword>
<feature type="transmembrane region" description="Helical" evidence="1">
    <location>
        <begin position="95"/>
        <end position="121"/>
    </location>
</feature>